<evidence type="ECO:0000256" key="2">
    <source>
        <dbReference type="SAM" id="MobiDB-lite"/>
    </source>
</evidence>
<dbReference type="GO" id="GO:0005737">
    <property type="term" value="C:cytoplasm"/>
    <property type="evidence" value="ECO:0007669"/>
    <property type="project" value="TreeGrafter"/>
</dbReference>
<reference evidence="4" key="1">
    <citation type="submission" date="2020-04" db="EMBL/GenBank/DDBJ databases">
        <title>Analysis of mating type loci in Filobasidium floriforme.</title>
        <authorList>
            <person name="Nowrousian M."/>
        </authorList>
    </citation>
    <scope>NUCLEOTIDE SEQUENCE</scope>
    <source>
        <strain evidence="4">CBS 6242</strain>
    </source>
</reference>
<feature type="compositionally biased region" description="Gly residues" evidence="2">
    <location>
        <begin position="267"/>
        <end position="286"/>
    </location>
</feature>
<feature type="compositionally biased region" description="Acidic residues" evidence="2">
    <location>
        <begin position="239"/>
        <end position="251"/>
    </location>
</feature>
<comment type="caution">
    <text evidence="4">The sequence shown here is derived from an EMBL/GenBank/DDBJ whole genome shotgun (WGS) entry which is preliminary data.</text>
</comment>
<evidence type="ECO:0000259" key="3">
    <source>
        <dbReference type="Pfam" id="PF02114"/>
    </source>
</evidence>
<dbReference type="InterPro" id="IPR051498">
    <property type="entry name" value="Phosducin-like_chap/apop_reg"/>
</dbReference>
<feature type="region of interest" description="Disordered" evidence="2">
    <location>
        <begin position="222"/>
        <end position="300"/>
    </location>
</feature>
<protein>
    <recommendedName>
        <fullName evidence="3">Phosducin domain-containing protein</fullName>
    </recommendedName>
</protein>
<proteinExistence type="inferred from homology"/>
<comment type="similarity">
    <text evidence="1">Belongs to the phosducin family.</text>
</comment>
<feature type="domain" description="Phosducin" evidence="3">
    <location>
        <begin position="55"/>
        <end position="229"/>
    </location>
</feature>
<dbReference type="InterPro" id="IPR036249">
    <property type="entry name" value="Thioredoxin-like_sf"/>
</dbReference>
<dbReference type="GO" id="GO:0006457">
    <property type="term" value="P:protein folding"/>
    <property type="evidence" value="ECO:0007669"/>
    <property type="project" value="TreeGrafter"/>
</dbReference>
<dbReference type="InterPro" id="IPR024253">
    <property type="entry name" value="Phosducin_thioredoxin-like_dom"/>
</dbReference>
<evidence type="ECO:0000313" key="5">
    <source>
        <dbReference type="Proteomes" id="UP000812966"/>
    </source>
</evidence>
<evidence type="ECO:0000256" key="1">
    <source>
        <dbReference type="ARBA" id="ARBA00009686"/>
    </source>
</evidence>
<dbReference type="EMBL" id="JABELV010000062">
    <property type="protein sequence ID" value="KAG7539694.1"/>
    <property type="molecule type" value="Genomic_DNA"/>
</dbReference>
<dbReference type="SUPFAM" id="SSF52833">
    <property type="entry name" value="Thioredoxin-like"/>
    <property type="match status" value="1"/>
</dbReference>
<keyword evidence="5" id="KW-1185">Reference proteome</keyword>
<accession>A0A8K0NQW2</accession>
<gene>
    <name evidence="4" type="ORF">FFLO_03411</name>
</gene>
<dbReference type="AlphaFoldDB" id="A0A8K0NQW2"/>
<dbReference type="PANTHER" id="PTHR45809">
    <property type="entry name" value="VIRAL IAP-ASSOCIATED FACTOR HOMOLOG"/>
    <property type="match status" value="1"/>
</dbReference>
<dbReference type="Pfam" id="PF02114">
    <property type="entry name" value="Phosducin"/>
    <property type="match status" value="1"/>
</dbReference>
<dbReference type="Proteomes" id="UP000812966">
    <property type="component" value="Unassembled WGS sequence"/>
</dbReference>
<dbReference type="Gene3D" id="3.40.30.10">
    <property type="entry name" value="Glutaredoxin"/>
    <property type="match status" value="1"/>
</dbReference>
<sequence>MINDINADTEFNDALRAHGIIPPKPPTPPSPSAFLPSEQELFQHALQSASANALGEMEEEAVNSDDERLFQSYRLKKLEEMKHQEKMARSVRAGDGLRPISRDDFVKEVNEASKRDIEGDDEEGKGTGVVCFLFKDGMPASDHMRNLLNTLSTHQPLIHFLSIPGPQCIPNYPDKNHPTLLLYRRGDCVGQLIGLPRQGMRTTVQDVERFLLSKGIAENPSESLMKATKAQAGDGSGSDSDEDGEEDEDAEFGTMRMGKKGAMRGLRQGGTGLGLGLGGMSSGSGSKGRRKEDSDSDFDM</sequence>
<organism evidence="4 5">
    <name type="scientific">Filobasidium floriforme</name>
    <dbReference type="NCBI Taxonomy" id="5210"/>
    <lineage>
        <taxon>Eukaryota</taxon>
        <taxon>Fungi</taxon>
        <taxon>Dikarya</taxon>
        <taxon>Basidiomycota</taxon>
        <taxon>Agaricomycotina</taxon>
        <taxon>Tremellomycetes</taxon>
        <taxon>Filobasidiales</taxon>
        <taxon>Filobasidiaceae</taxon>
        <taxon>Filobasidium</taxon>
    </lineage>
</organism>
<name>A0A8K0NQW2_9TREE</name>
<evidence type="ECO:0000313" key="4">
    <source>
        <dbReference type="EMBL" id="KAG7539694.1"/>
    </source>
</evidence>
<dbReference type="PANTHER" id="PTHR45809:SF3">
    <property type="entry name" value="VIRAL IAP-ASSOCIATED FACTOR HOMOLOG"/>
    <property type="match status" value="1"/>
</dbReference>